<dbReference type="InterPro" id="IPR037523">
    <property type="entry name" value="VOC_core"/>
</dbReference>
<dbReference type="RefSeq" id="WP_327608806.1">
    <property type="nucleotide sequence ID" value="NZ_JARZFX010000012.1"/>
</dbReference>
<evidence type="ECO:0000313" key="2">
    <source>
        <dbReference type="EMBL" id="MEC5425253.1"/>
    </source>
</evidence>
<dbReference type="InterPro" id="IPR029068">
    <property type="entry name" value="Glyas_Bleomycin-R_OHBP_Dase"/>
</dbReference>
<accession>A0ABU6KJF2</accession>
<dbReference type="InterPro" id="IPR040553">
    <property type="entry name" value="TxDE"/>
</dbReference>
<evidence type="ECO:0000259" key="1">
    <source>
        <dbReference type="PROSITE" id="PS51819"/>
    </source>
</evidence>
<keyword evidence="3" id="KW-1185">Reference proteome</keyword>
<organism evidence="2 3">
    <name type="scientific">Virgibacillus tibetensis</name>
    <dbReference type="NCBI Taxonomy" id="3042313"/>
    <lineage>
        <taxon>Bacteria</taxon>
        <taxon>Bacillati</taxon>
        <taxon>Bacillota</taxon>
        <taxon>Bacilli</taxon>
        <taxon>Bacillales</taxon>
        <taxon>Bacillaceae</taxon>
        <taxon>Virgibacillus</taxon>
    </lineage>
</organism>
<proteinExistence type="predicted"/>
<sequence>MFKSVLFYTNKLKPMKRFYANVLELDITDSGSEYFTVNVGETDITFQHSETPSFYHFAINTPGNQFIIMKEWIESKLTLNLSGGVDKIYYQSLGADSIYFEDPAGNLIELIARRNRDLFGPLTKEAFFDVSEVAVTTPYLSQVGEELQDIGVPLRHGTEVEPDEANYLGRGDSFVVLVPPAWKWEFAKRKTETHPLEITFQDGQHVTLNAEGVIVSYKD</sequence>
<dbReference type="PROSITE" id="PS51819">
    <property type="entry name" value="VOC"/>
    <property type="match status" value="1"/>
</dbReference>
<comment type="caution">
    <text evidence="2">The sequence shown here is derived from an EMBL/GenBank/DDBJ whole genome shotgun (WGS) entry which is preliminary data.</text>
</comment>
<gene>
    <name evidence="2" type="ORF">QGM71_17345</name>
</gene>
<protein>
    <recommendedName>
        <fullName evidence="1">VOC domain-containing protein</fullName>
    </recommendedName>
</protein>
<dbReference type="Pfam" id="PF18711">
    <property type="entry name" value="TxDE"/>
    <property type="match status" value="1"/>
</dbReference>
<reference evidence="2 3" key="1">
    <citation type="journal article" date="2024" name="Int. J. Syst. Evol. Microbiol.">
        <title>Virgibacillus tibetensis sp. nov., isolated from salt lake on the Tibetan Plateau of China.</title>
        <authorList>
            <person name="Phurbu D."/>
            <person name="Liu Z.-X."/>
            <person name="Wang R."/>
            <person name="Zheng Y.-Y."/>
            <person name="Liu H.-C."/>
            <person name="Zhou Y.-G."/>
            <person name="Yu Y.-J."/>
            <person name="Li A.-H."/>
        </authorList>
    </citation>
    <scope>NUCLEOTIDE SEQUENCE [LARGE SCALE GENOMIC DNA]</scope>
    <source>
        <strain evidence="2 3">C22-A2</strain>
    </source>
</reference>
<dbReference type="SUPFAM" id="SSF54593">
    <property type="entry name" value="Glyoxalase/Bleomycin resistance protein/Dihydroxybiphenyl dioxygenase"/>
    <property type="match status" value="1"/>
</dbReference>
<dbReference type="Proteomes" id="UP001335737">
    <property type="component" value="Unassembled WGS sequence"/>
</dbReference>
<evidence type="ECO:0000313" key="3">
    <source>
        <dbReference type="Proteomes" id="UP001335737"/>
    </source>
</evidence>
<name>A0ABU6KJF2_9BACI</name>
<feature type="domain" description="VOC" evidence="1">
    <location>
        <begin position="1"/>
        <end position="113"/>
    </location>
</feature>
<dbReference type="Gene3D" id="3.10.180.10">
    <property type="entry name" value="2,3-Dihydroxybiphenyl 1,2-Dioxygenase, domain 1"/>
    <property type="match status" value="1"/>
</dbReference>
<dbReference type="EMBL" id="JARZFX010000012">
    <property type="protein sequence ID" value="MEC5425253.1"/>
    <property type="molecule type" value="Genomic_DNA"/>
</dbReference>